<dbReference type="InterPro" id="IPR000210">
    <property type="entry name" value="BTB/POZ_dom"/>
</dbReference>
<dbReference type="PROSITE" id="PS50097">
    <property type="entry name" value="BTB"/>
    <property type="match status" value="1"/>
</dbReference>
<dbReference type="SUPFAM" id="SSF54695">
    <property type="entry name" value="POZ domain"/>
    <property type="match status" value="1"/>
</dbReference>
<dbReference type="SMART" id="SM00225">
    <property type="entry name" value="BTB"/>
    <property type="match status" value="1"/>
</dbReference>
<reference evidence="3" key="1">
    <citation type="submission" date="2014-09" db="EMBL/GenBank/DDBJ databases">
        <authorList>
            <person name="Magalhaes I.L.F."/>
            <person name="Oliveira U."/>
            <person name="Santos F.R."/>
            <person name="Vidigal T.H.D.A."/>
            <person name="Brescovit A.D."/>
            <person name="Santos A.J."/>
        </authorList>
    </citation>
    <scope>NUCLEOTIDE SEQUENCE</scope>
    <source>
        <tissue evidence="3">Shoot tissue taken approximately 20 cm above the soil surface</tissue>
    </source>
</reference>
<protein>
    <recommendedName>
        <fullName evidence="2">BTB domain-containing protein</fullName>
    </recommendedName>
</protein>
<feature type="domain" description="BTB" evidence="2">
    <location>
        <begin position="53"/>
        <end position="122"/>
    </location>
</feature>
<accession>A0A0A9DPL4</accession>
<dbReference type="EMBL" id="GBRH01207366">
    <property type="protein sequence ID" value="JAD90529.1"/>
    <property type="molecule type" value="Transcribed_RNA"/>
</dbReference>
<dbReference type="CDD" id="cd18186">
    <property type="entry name" value="BTB_POZ_ZBTB_KLHL-like"/>
    <property type="match status" value="1"/>
</dbReference>
<comment type="pathway">
    <text evidence="1">Protein modification; protein ubiquitination.</text>
</comment>
<name>A0A0A9DPL4_ARUDO</name>
<dbReference type="InterPro" id="IPR011333">
    <property type="entry name" value="SKP1/BTB/POZ_sf"/>
</dbReference>
<dbReference type="PANTHER" id="PTHR47457">
    <property type="entry name" value="OS05G0345500 PROTEIN"/>
    <property type="match status" value="1"/>
</dbReference>
<dbReference type="Pfam" id="PF00651">
    <property type="entry name" value="BTB"/>
    <property type="match status" value="1"/>
</dbReference>
<dbReference type="Gene3D" id="3.30.710.10">
    <property type="entry name" value="Potassium Channel Kv1.1, Chain A"/>
    <property type="match status" value="1"/>
</dbReference>
<reference evidence="3" key="2">
    <citation type="journal article" date="2015" name="Data Brief">
        <title>Shoot transcriptome of the giant reed, Arundo donax.</title>
        <authorList>
            <person name="Barrero R.A."/>
            <person name="Guerrero F.D."/>
            <person name="Moolhuijzen P."/>
            <person name="Goolsby J.A."/>
            <person name="Tidwell J."/>
            <person name="Bellgard S.E."/>
            <person name="Bellgard M.I."/>
        </authorList>
    </citation>
    <scope>NUCLEOTIDE SEQUENCE</scope>
    <source>
        <tissue evidence="3">Shoot tissue taken approximately 20 cm above the soil surface</tissue>
    </source>
</reference>
<dbReference type="PANTHER" id="PTHR47457:SF1">
    <property type="entry name" value="BTB DOMAIN-CONTAINING PROTEIN-RELATED"/>
    <property type="match status" value="1"/>
</dbReference>
<organism evidence="3">
    <name type="scientific">Arundo donax</name>
    <name type="common">Giant reed</name>
    <name type="synonym">Donax arundinaceus</name>
    <dbReference type="NCBI Taxonomy" id="35708"/>
    <lineage>
        <taxon>Eukaryota</taxon>
        <taxon>Viridiplantae</taxon>
        <taxon>Streptophyta</taxon>
        <taxon>Embryophyta</taxon>
        <taxon>Tracheophyta</taxon>
        <taxon>Spermatophyta</taxon>
        <taxon>Magnoliopsida</taxon>
        <taxon>Liliopsida</taxon>
        <taxon>Poales</taxon>
        <taxon>Poaceae</taxon>
        <taxon>PACMAD clade</taxon>
        <taxon>Arundinoideae</taxon>
        <taxon>Arundineae</taxon>
        <taxon>Arundo</taxon>
    </lineage>
</organism>
<dbReference type="AlphaFoldDB" id="A0A0A9DPL4"/>
<proteinExistence type="predicted"/>
<evidence type="ECO:0000259" key="2">
    <source>
        <dbReference type="PROSITE" id="PS50097"/>
    </source>
</evidence>
<evidence type="ECO:0000256" key="1">
    <source>
        <dbReference type="ARBA" id="ARBA00004906"/>
    </source>
</evidence>
<evidence type="ECO:0000313" key="3">
    <source>
        <dbReference type="EMBL" id="JAD90529.1"/>
    </source>
</evidence>
<sequence length="167" mass="18961">MDCLKMDKRLSESGQNLKISSNGFQAHHFDSFPFRALVNSQKIGQFLANGEHSDINIYVNGHGLVAKGHKLILSLWSVPLAKMFTNGMKESNASDVFFKDVSTEAFILLLQFMYYGKLKVDTRDITSMLVQLLLLSDQFAITILQFECCKRIMEHLSEDLEDAHPQD</sequence>